<sequence>GVLLVNPGSPTFLNYRRGLGTVAILNIESGEADVHIVQL</sequence>
<proteinExistence type="predicted"/>
<organism evidence="1">
    <name type="scientific">marine sediment metagenome</name>
    <dbReference type="NCBI Taxonomy" id="412755"/>
    <lineage>
        <taxon>unclassified sequences</taxon>
        <taxon>metagenomes</taxon>
        <taxon>ecological metagenomes</taxon>
    </lineage>
</organism>
<reference evidence="1" key="1">
    <citation type="journal article" date="2014" name="Front. Microbiol.">
        <title>High frequency of phylogenetically diverse reductive dehalogenase-homologous genes in deep subseafloor sedimentary metagenomes.</title>
        <authorList>
            <person name="Kawai M."/>
            <person name="Futagami T."/>
            <person name="Toyoda A."/>
            <person name="Takaki Y."/>
            <person name="Nishi S."/>
            <person name="Hori S."/>
            <person name="Arai W."/>
            <person name="Tsubouchi T."/>
            <person name="Morono Y."/>
            <person name="Uchiyama I."/>
            <person name="Ito T."/>
            <person name="Fujiyama A."/>
            <person name="Inagaki F."/>
            <person name="Takami H."/>
        </authorList>
    </citation>
    <scope>NUCLEOTIDE SEQUENCE</scope>
    <source>
        <strain evidence="1">Expedition CK06-06</strain>
    </source>
</reference>
<name>X0XW65_9ZZZZ</name>
<comment type="caution">
    <text evidence="1">The sequence shown here is derived from an EMBL/GenBank/DDBJ whole genome shotgun (WGS) entry which is preliminary data.</text>
</comment>
<accession>X0XW65</accession>
<evidence type="ECO:0000313" key="1">
    <source>
        <dbReference type="EMBL" id="GAG40833.1"/>
    </source>
</evidence>
<gene>
    <name evidence="1" type="ORF">S01H1_64167</name>
</gene>
<protein>
    <submittedName>
        <fullName evidence="1">Uncharacterized protein</fullName>
    </submittedName>
</protein>
<feature type="non-terminal residue" evidence="1">
    <location>
        <position position="1"/>
    </location>
</feature>
<dbReference type="EMBL" id="BARS01042278">
    <property type="protein sequence ID" value="GAG40833.1"/>
    <property type="molecule type" value="Genomic_DNA"/>
</dbReference>
<dbReference type="AlphaFoldDB" id="X0XW65"/>